<feature type="domain" description="Thioesterase" evidence="3">
    <location>
        <begin position="62"/>
        <end position="139"/>
    </location>
</feature>
<dbReference type="InterPro" id="IPR029069">
    <property type="entry name" value="HotDog_dom_sf"/>
</dbReference>
<evidence type="ECO:0000313" key="4">
    <source>
        <dbReference type="EMBL" id="TCG09561.1"/>
    </source>
</evidence>
<dbReference type="InterPro" id="IPR039298">
    <property type="entry name" value="ACOT13"/>
</dbReference>
<dbReference type="PANTHER" id="PTHR21660">
    <property type="entry name" value="THIOESTERASE SUPERFAMILY MEMBER-RELATED"/>
    <property type="match status" value="1"/>
</dbReference>
<comment type="caution">
    <text evidence="4">The sequence shown here is derived from an EMBL/GenBank/DDBJ whole genome shotgun (WGS) entry which is preliminary data.</text>
</comment>
<dbReference type="EMBL" id="MWML01000009">
    <property type="protein sequence ID" value="TCG09561.1"/>
    <property type="molecule type" value="Genomic_DNA"/>
</dbReference>
<dbReference type="PANTHER" id="PTHR21660:SF1">
    <property type="entry name" value="ACYL-COENZYME A THIOESTERASE 13"/>
    <property type="match status" value="1"/>
</dbReference>
<accession>A0A4R0XS42</accession>
<dbReference type="SUPFAM" id="SSF54637">
    <property type="entry name" value="Thioesterase/thiol ester dehydrase-isomerase"/>
    <property type="match status" value="1"/>
</dbReference>
<keyword evidence="5" id="KW-1185">Reference proteome</keyword>
<dbReference type="AlphaFoldDB" id="A0A4R0XS42"/>
<dbReference type="Gene3D" id="3.10.129.10">
    <property type="entry name" value="Hotdog Thioesterase"/>
    <property type="match status" value="1"/>
</dbReference>
<evidence type="ECO:0000256" key="2">
    <source>
        <dbReference type="ARBA" id="ARBA00022801"/>
    </source>
</evidence>
<organism evidence="4 5">
    <name type="scientific">Paraburkholderia steynii</name>
    <dbReference type="NCBI Taxonomy" id="1245441"/>
    <lineage>
        <taxon>Bacteria</taxon>
        <taxon>Pseudomonadati</taxon>
        <taxon>Pseudomonadota</taxon>
        <taxon>Betaproteobacteria</taxon>
        <taxon>Burkholderiales</taxon>
        <taxon>Burkholderiaceae</taxon>
        <taxon>Paraburkholderia</taxon>
    </lineage>
</organism>
<name>A0A4R0XS42_9BURK</name>
<proteinExistence type="inferred from homology"/>
<keyword evidence="2" id="KW-0378">Hydrolase</keyword>
<dbReference type="CDD" id="cd03443">
    <property type="entry name" value="PaaI_thioesterase"/>
    <property type="match status" value="1"/>
</dbReference>
<comment type="similarity">
    <text evidence="1">Belongs to the thioesterase PaaI family.</text>
</comment>
<dbReference type="InterPro" id="IPR006683">
    <property type="entry name" value="Thioestr_dom"/>
</dbReference>
<dbReference type="Proteomes" id="UP000294200">
    <property type="component" value="Unassembled WGS sequence"/>
</dbReference>
<dbReference type="Pfam" id="PF03061">
    <property type="entry name" value="4HBT"/>
    <property type="match status" value="1"/>
</dbReference>
<protein>
    <recommendedName>
        <fullName evidence="3">Thioesterase domain-containing protein</fullName>
    </recommendedName>
</protein>
<dbReference type="GO" id="GO:0047617">
    <property type="term" value="F:fatty acyl-CoA hydrolase activity"/>
    <property type="evidence" value="ECO:0007669"/>
    <property type="project" value="InterPro"/>
</dbReference>
<dbReference type="NCBIfam" id="TIGR00369">
    <property type="entry name" value="unchar_dom_1"/>
    <property type="match status" value="1"/>
</dbReference>
<evidence type="ECO:0000256" key="1">
    <source>
        <dbReference type="ARBA" id="ARBA00008324"/>
    </source>
</evidence>
<gene>
    <name evidence="4" type="ORF">BZM27_04330</name>
</gene>
<sequence length="158" mass="16637">MTHDMAPRQPNEGTVEWLQRLQARRWWASPIYETLKISIVQARSGSVQLSMPASSFAGNPTGKLHGGALATILDCAMALTVDSALGVTQISATAEMSVRFLGAQEANSSTVFASGSVTQLGRRLAFAAAEVVDESGRLLASASGTFVVNEARLTPTAN</sequence>
<evidence type="ECO:0000259" key="3">
    <source>
        <dbReference type="Pfam" id="PF03061"/>
    </source>
</evidence>
<dbReference type="InterPro" id="IPR003736">
    <property type="entry name" value="PAAI_dom"/>
</dbReference>
<reference evidence="4 5" key="1">
    <citation type="submission" date="2017-02" db="EMBL/GenBank/DDBJ databases">
        <title>Paraburkholderia sophoroidis sp. nov. and Paraburkholderia steynii sp. nov. rhizobial symbionts of the fynbos legume Hypocalyptus sophoroides.</title>
        <authorList>
            <person name="Steenkamp E.T."/>
            <person name="Beukes C.W."/>
            <person name="Van Zyl E."/>
            <person name="Avontuur J."/>
            <person name="Chan W.Y."/>
            <person name="Hassen A."/>
            <person name="Palmer M."/>
            <person name="Mthombeni L."/>
            <person name="Phalane F."/>
            <person name="Sereme K."/>
            <person name="Venter S.N."/>
        </authorList>
    </citation>
    <scope>NUCLEOTIDE SEQUENCE [LARGE SCALE GENOMIC DNA]</scope>
    <source>
        <strain evidence="4 5">HC1.1ba</strain>
    </source>
</reference>
<evidence type="ECO:0000313" key="5">
    <source>
        <dbReference type="Proteomes" id="UP000294200"/>
    </source>
</evidence>